<comment type="caution">
    <text evidence="1">The sequence shown here is derived from an EMBL/GenBank/DDBJ whole genome shotgun (WGS) entry which is preliminary data.</text>
</comment>
<name>A0ACB8UAC1_9APHY</name>
<reference evidence="1" key="1">
    <citation type="journal article" date="2021" name="Environ. Microbiol.">
        <title>Gene family expansions and transcriptome signatures uncover fungal adaptations to wood decay.</title>
        <authorList>
            <person name="Hage H."/>
            <person name="Miyauchi S."/>
            <person name="Viragh M."/>
            <person name="Drula E."/>
            <person name="Min B."/>
            <person name="Chaduli D."/>
            <person name="Navarro D."/>
            <person name="Favel A."/>
            <person name="Norest M."/>
            <person name="Lesage-Meessen L."/>
            <person name="Balint B."/>
            <person name="Merenyi Z."/>
            <person name="de Eugenio L."/>
            <person name="Morin E."/>
            <person name="Martinez A.T."/>
            <person name="Baldrian P."/>
            <person name="Stursova M."/>
            <person name="Martinez M.J."/>
            <person name="Novotny C."/>
            <person name="Magnuson J.K."/>
            <person name="Spatafora J.W."/>
            <person name="Maurice S."/>
            <person name="Pangilinan J."/>
            <person name="Andreopoulos W."/>
            <person name="LaButti K."/>
            <person name="Hundley H."/>
            <person name="Na H."/>
            <person name="Kuo A."/>
            <person name="Barry K."/>
            <person name="Lipzen A."/>
            <person name="Henrissat B."/>
            <person name="Riley R."/>
            <person name="Ahrendt S."/>
            <person name="Nagy L.G."/>
            <person name="Grigoriev I.V."/>
            <person name="Martin F."/>
            <person name="Rosso M.N."/>
        </authorList>
    </citation>
    <scope>NUCLEOTIDE SEQUENCE</scope>
    <source>
        <strain evidence="1">CBS 384.51</strain>
    </source>
</reference>
<gene>
    <name evidence="1" type="ORF">BDY19DRAFT_991642</name>
</gene>
<dbReference type="Proteomes" id="UP001055072">
    <property type="component" value="Unassembled WGS sequence"/>
</dbReference>
<evidence type="ECO:0000313" key="2">
    <source>
        <dbReference type="Proteomes" id="UP001055072"/>
    </source>
</evidence>
<keyword evidence="2" id="KW-1185">Reference proteome</keyword>
<evidence type="ECO:0000313" key="1">
    <source>
        <dbReference type="EMBL" id="KAI0091059.1"/>
    </source>
</evidence>
<accession>A0ACB8UAC1</accession>
<proteinExistence type="predicted"/>
<organism evidence="1 2">
    <name type="scientific">Irpex rosettiformis</name>
    <dbReference type="NCBI Taxonomy" id="378272"/>
    <lineage>
        <taxon>Eukaryota</taxon>
        <taxon>Fungi</taxon>
        <taxon>Dikarya</taxon>
        <taxon>Basidiomycota</taxon>
        <taxon>Agaricomycotina</taxon>
        <taxon>Agaricomycetes</taxon>
        <taxon>Polyporales</taxon>
        <taxon>Irpicaceae</taxon>
        <taxon>Irpex</taxon>
    </lineage>
</organism>
<protein>
    <submittedName>
        <fullName evidence="1">Medium-chain dehydrogenase/reductase like protein</fullName>
    </submittedName>
</protein>
<sequence length="339" mass="35572">MPTHKALLLVEKLGNFVVRDIETPKPGPGELLVEVKAAGVNPRDWKIQSTSMSDFVTHYPAVLGMDAAGVVKEVGVGVTGFDVADRVVYQGFYPNRQATFQQYSIAIAEVAAKGATIPLAINAAAFGLYSGKISTGELRGAGLVPVWEEGGRGKYADQPFLVIGGSSSLGQQAIQLAKLSGFNPIITTASPHNAEFLKSLGATHVIDRSAPLSTSVKAITPEPIKYVHDVVSSKETQEAAYEVVAPGGTLILVLASAIDESKADKSVTVASTFGTAHDPAQRALGVGLYKNLTQLLESGDIKPNKVEVIPNGLAGLPDGLEKLKAHKVSASKLIAQPWA</sequence>
<dbReference type="EMBL" id="MU274906">
    <property type="protein sequence ID" value="KAI0091059.1"/>
    <property type="molecule type" value="Genomic_DNA"/>
</dbReference>